<comment type="caution">
    <text evidence="1">The sequence shown here is derived from an EMBL/GenBank/DDBJ whole genome shotgun (WGS) entry which is preliminary data.</text>
</comment>
<accession>A0A926FNQ3</accession>
<reference evidence="1" key="1">
    <citation type="submission" date="2020-07" db="EMBL/GenBank/DDBJ databases">
        <title>Carbapenem Resistant Aeromonas hydrophila Carrying blacphA7 Isolated from Two Solid Organ Transplant Patients.</title>
        <authorList>
            <person name="Hilt E."/>
            <person name="Fitzwater S.P."/>
            <person name="Ward K."/>
            <person name="De St Maurice A."/>
            <person name="Chandrasekaran S."/>
            <person name="Garner O.B."/>
            <person name="Yang S."/>
        </authorList>
    </citation>
    <scope>NUCLEOTIDE SEQUENCE</scope>
    <source>
        <strain evidence="1">B-1</strain>
    </source>
</reference>
<gene>
    <name evidence="1" type="ORF">H2136_07575</name>
</gene>
<protein>
    <submittedName>
        <fullName evidence="1">Uncharacterized protein</fullName>
    </submittedName>
</protein>
<proteinExistence type="predicted"/>
<evidence type="ECO:0000313" key="1">
    <source>
        <dbReference type="EMBL" id="MBC8673932.1"/>
    </source>
</evidence>
<dbReference type="EMBL" id="JACLAN010000003">
    <property type="protein sequence ID" value="MBC8673932.1"/>
    <property type="molecule type" value="Genomic_DNA"/>
</dbReference>
<dbReference type="AlphaFoldDB" id="A0A926FNQ3"/>
<sequence length="115" mass="12831">MEFPFDTCIIQIEAFGQAGQHVLTCFGVHYGKFQEELPQLRINTNLLMFYIFLCFGFMPTVSSSKVDGIPCRGAYGRRKVRPIFQYVMQIRTIPGTRLSQAAPAVTGRPADPGAP</sequence>
<name>A0A926FNQ3_AERHY</name>
<organism evidence="1">
    <name type="scientific">Aeromonas hydrophila</name>
    <dbReference type="NCBI Taxonomy" id="644"/>
    <lineage>
        <taxon>Bacteria</taxon>
        <taxon>Pseudomonadati</taxon>
        <taxon>Pseudomonadota</taxon>
        <taxon>Gammaproteobacteria</taxon>
        <taxon>Aeromonadales</taxon>
        <taxon>Aeromonadaceae</taxon>
        <taxon>Aeromonas</taxon>
    </lineage>
</organism>